<protein>
    <recommendedName>
        <fullName evidence="5">TPR domain protein</fullName>
    </recommendedName>
</protein>
<organism evidence="3 4">
    <name type="scientific">Emydomyces testavorans</name>
    <dbReference type="NCBI Taxonomy" id="2070801"/>
    <lineage>
        <taxon>Eukaryota</taxon>
        <taxon>Fungi</taxon>
        <taxon>Dikarya</taxon>
        <taxon>Ascomycota</taxon>
        <taxon>Pezizomycotina</taxon>
        <taxon>Eurotiomycetes</taxon>
        <taxon>Eurotiomycetidae</taxon>
        <taxon>Onygenales</taxon>
        <taxon>Nannizziopsiaceae</taxon>
        <taxon>Emydomyces</taxon>
    </lineage>
</organism>
<evidence type="ECO:0008006" key="5">
    <source>
        <dbReference type="Google" id="ProtNLM"/>
    </source>
</evidence>
<sequence length="400" mass="45034">MTKTRQSKRQSKRKQKSVLNGTRAVQKEKMTEDPSVLFEQAIVLLQTGQPAEALVLVERGLRAAPTASPNTLIGLNLIGEIYVELGDIDSAREHFMRAVTLDPEGVKPESQGGGAEKFLWLAQLSEEGGKDSVRWFERGVGVLRRSIQALEENECIEQAEELEEQKRKLANALCGVIEIYMTDLSWEEDAESRCEALITEALLMAPESSECLQTLASVRISQLRYEDARAALSRSLALWKDLPPDSPHVPDFPVRISLSRLLMEAEMESEALVVLERMILEDDQSVETWYLGGWCQYLLGKKAEEVSSGLVSEAAAEQQRSLLLSSRGWLKQSLKLYDMIQYEDLRLRDHAVELVQVLEKELGEFIEDSGDEGAASNEDEWEDEIEGESDYDDDHEMKDP</sequence>
<feature type="repeat" description="TPR" evidence="1">
    <location>
        <begin position="72"/>
        <end position="105"/>
    </location>
</feature>
<accession>A0AAF0DN11</accession>
<reference evidence="3" key="1">
    <citation type="submission" date="2023-03" db="EMBL/GenBank/DDBJ databases">
        <title>Emydomyces testavorans Genome Sequence.</title>
        <authorList>
            <person name="Hoyer L."/>
        </authorList>
    </citation>
    <scope>NUCLEOTIDE SEQUENCE</scope>
    <source>
        <strain evidence="3">16-2883</strain>
    </source>
</reference>
<dbReference type="Gene3D" id="1.25.40.10">
    <property type="entry name" value="Tetratricopeptide repeat domain"/>
    <property type="match status" value="2"/>
</dbReference>
<dbReference type="PROSITE" id="PS50005">
    <property type="entry name" value="TPR"/>
    <property type="match status" value="1"/>
</dbReference>
<feature type="region of interest" description="Disordered" evidence="2">
    <location>
        <begin position="1"/>
        <end position="30"/>
    </location>
</feature>
<dbReference type="SUPFAM" id="SSF48452">
    <property type="entry name" value="TPR-like"/>
    <property type="match status" value="1"/>
</dbReference>
<dbReference type="EMBL" id="CP120630">
    <property type="protein sequence ID" value="WEW60697.1"/>
    <property type="molecule type" value="Genomic_DNA"/>
</dbReference>
<dbReference type="Pfam" id="PF13181">
    <property type="entry name" value="TPR_8"/>
    <property type="match status" value="1"/>
</dbReference>
<dbReference type="SMART" id="SM00028">
    <property type="entry name" value="TPR"/>
    <property type="match status" value="3"/>
</dbReference>
<name>A0AAF0DN11_9EURO</name>
<dbReference type="AlphaFoldDB" id="A0AAF0DN11"/>
<gene>
    <name evidence="3" type="ORF">PRK78_006184</name>
</gene>
<evidence type="ECO:0000313" key="3">
    <source>
        <dbReference type="EMBL" id="WEW60697.1"/>
    </source>
</evidence>
<dbReference type="CDD" id="cd24142">
    <property type="entry name" value="ACL4-like"/>
    <property type="match status" value="1"/>
</dbReference>
<dbReference type="Proteomes" id="UP001219355">
    <property type="component" value="Chromosome 4"/>
</dbReference>
<proteinExistence type="predicted"/>
<dbReference type="InterPro" id="IPR011990">
    <property type="entry name" value="TPR-like_helical_dom_sf"/>
</dbReference>
<keyword evidence="4" id="KW-1185">Reference proteome</keyword>
<keyword evidence="1" id="KW-0802">TPR repeat</keyword>
<feature type="region of interest" description="Disordered" evidence="2">
    <location>
        <begin position="366"/>
        <end position="400"/>
    </location>
</feature>
<feature type="compositionally biased region" description="Basic residues" evidence="2">
    <location>
        <begin position="1"/>
        <end position="16"/>
    </location>
</feature>
<evidence type="ECO:0000256" key="1">
    <source>
        <dbReference type="PROSITE-ProRule" id="PRU00339"/>
    </source>
</evidence>
<dbReference type="InterPro" id="IPR019734">
    <property type="entry name" value="TPR_rpt"/>
</dbReference>
<evidence type="ECO:0000313" key="4">
    <source>
        <dbReference type="Proteomes" id="UP001219355"/>
    </source>
</evidence>
<evidence type="ECO:0000256" key="2">
    <source>
        <dbReference type="SAM" id="MobiDB-lite"/>
    </source>
</evidence>
<feature type="compositionally biased region" description="Acidic residues" evidence="2">
    <location>
        <begin position="366"/>
        <end position="394"/>
    </location>
</feature>